<dbReference type="InterPro" id="IPR005691">
    <property type="entry name" value="Tic20"/>
</dbReference>
<proteinExistence type="inferred from homology"/>
<evidence type="ECO:0000313" key="8">
    <source>
        <dbReference type="EMBL" id="KAL3827038.1"/>
    </source>
</evidence>
<feature type="chain" id="PRO_5044822551" description="Protein TIC 20" evidence="7">
    <location>
        <begin position="23"/>
        <end position="249"/>
    </location>
</feature>
<dbReference type="GO" id="GO:0031969">
    <property type="term" value="C:chloroplast membrane"/>
    <property type="evidence" value="ECO:0007669"/>
    <property type="project" value="UniProtKB-SubCell"/>
</dbReference>
<name>A0ABD3SS60_9STRA</name>
<dbReference type="EMBL" id="JALLPB020000009">
    <property type="protein sequence ID" value="KAL3827038.1"/>
    <property type="molecule type" value="Genomic_DNA"/>
</dbReference>
<reference evidence="8 9" key="1">
    <citation type="submission" date="2024-10" db="EMBL/GenBank/DDBJ databases">
        <title>Updated reference genomes for cyclostephanoid diatoms.</title>
        <authorList>
            <person name="Roberts W.R."/>
            <person name="Alverson A.J."/>
        </authorList>
    </citation>
    <scope>NUCLEOTIDE SEQUENCE [LARGE SCALE GENOMIC DNA]</scope>
    <source>
        <strain evidence="8 9">AJA228-03</strain>
    </source>
</reference>
<dbReference type="PANTHER" id="PTHR33510">
    <property type="entry name" value="PROTEIN TIC 20-II, CHLOROPLASTIC"/>
    <property type="match status" value="1"/>
</dbReference>
<evidence type="ECO:0000256" key="7">
    <source>
        <dbReference type="SAM" id="SignalP"/>
    </source>
</evidence>
<keyword evidence="9" id="KW-1185">Reference proteome</keyword>
<keyword evidence="5" id="KW-0472">Membrane</keyword>
<protein>
    <recommendedName>
        <fullName evidence="10">Protein TIC 20</fullName>
    </recommendedName>
</protein>
<evidence type="ECO:0000256" key="5">
    <source>
        <dbReference type="ARBA" id="ARBA00023136"/>
    </source>
</evidence>
<keyword evidence="3" id="KW-0812">Transmembrane</keyword>
<evidence type="ECO:0008006" key="10">
    <source>
        <dbReference type="Google" id="ProtNLM"/>
    </source>
</evidence>
<comment type="caution">
    <text evidence="8">The sequence shown here is derived from an EMBL/GenBank/DDBJ whole genome shotgun (WGS) entry which is preliminary data.</text>
</comment>
<sequence length="249" mass="28102">MRLFLPIVMALFYLSMSRPSSAFRGGSSFQVRGSLMTERRSFLLFRHSRTSLFERQDNDGGDDDKRPINNLDIFGQPKTENGKKKNLDDEGEIRGPDRIKSCIPYVLPLIDGDTFGKYIYERIPPLGTLDYVLLRPLVECIQTVPFLGIMIFTAFAIGPRLTNQSREVRFNAQQAVFIDVAIIFPTLIGEAVNSANANLPRSIIEPCSNFVWYAYVSMVIYCIASNLRGKKPDQIPFISNFAEIAIGPF</sequence>
<keyword evidence="4" id="KW-1133">Transmembrane helix</keyword>
<organism evidence="8 9">
    <name type="scientific">Cyclostephanos tholiformis</name>
    <dbReference type="NCBI Taxonomy" id="382380"/>
    <lineage>
        <taxon>Eukaryota</taxon>
        <taxon>Sar</taxon>
        <taxon>Stramenopiles</taxon>
        <taxon>Ochrophyta</taxon>
        <taxon>Bacillariophyta</taxon>
        <taxon>Coscinodiscophyceae</taxon>
        <taxon>Thalassiosirophycidae</taxon>
        <taxon>Stephanodiscales</taxon>
        <taxon>Stephanodiscaceae</taxon>
        <taxon>Cyclostephanos</taxon>
    </lineage>
</organism>
<comment type="subcellular location">
    <subcellularLocation>
        <location evidence="1">Plastid</location>
        <location evidence="1">Chloroplast membrane</location>
        <topology evidence="1">Multi-pass membrane protein</topology>
    </subcellularLocation>
</comment>
<evidence type="ECO:0000256" key="6">
    <source>
        <dbReference type="SAM" id="MobiDB-lite"/>
    </source>
</evidence>
<feature type="signal peptide" evidence="7">
    <location>
        <begin position="1"/>
        <end position="22"/>
    </location>
</feature>
<evidence type="ECO:0000256" key="3">
    <source>
        <dbReference type="ARBA" id="ARBA00022692"/>
    </source>
</evidence>
<evidence type="ECO:0000256" key="2">
    <source>
        <dbReference type="ARBA" id="ARBA00009596"/>
    </source>
</evidence>
<evidence type="ECO:0000256" key="4">
    <source>
        <dbReference type="ARBA" id="ARBA00022989"/>
    </source>
</evidence>
<evidence type="ECO:0000256" key="1">
    <source>
        <dbReference type="ARBA" id="ARBA00004508"/>
    </source>
</evidence>
<feature type="compositionally biased region" description="Basic and acidic residues" evidence="6">
    <location>
        <begin position="55"/>
        <end position="67"/>
    </location>
</feature>
<evidence type="ECO:0000313" key="9">
    <source>
        <dbReference type="Proteomes" id="UP001530377"/>
    </source>
</evidence>
<accession>A0ABD3SS60</accession>
<feature type="compositionally biased region" description="Basic and acidic residues" evidence="6">
    <location>
        <begin position="80"/>
        <end position="91"/>
    </location>
</feature>
<keyword evidence="7" id="KW-0732">Signal</keyword>
<dbReference type="AlphaFoldDB" id="A0ABD3SS60"/>
<dbReference type="Pfam" id="PF16166">
    <property type="entry name" value="TIC20"/>
    <property type="match status" value="1"/>
</dbReference>
<comment type="similarity">
    <text evidence="2">Belongs to the Tic20 family.</text>
</comment>
<feature type="region of interest" description="Disordered" evidence="6">
    <location>
        <begin position="55"/>
        <end position="91"/>
    </location>
</feature>
<dbReference type="PANTHER" id="PTHR33510:SF5">
    <property type="entry name" value="PROTEIN TIC 20-II, CHLOROPLASTIC"/>
    <property type="match status" value="1"/>
</dbReference>
<dbReference type="Proteomes" id="UP001530377">
    <property type="component" value="Unassembled WGS sequence"/>
</dbReference>
<gene>
    <name evidence="8" type="ORF">ACHAXA_007545</name>
</gene>